<organism evidence="1 2">
    <name type="scientific">Austropuccinia psidii MF-1</name>
    <dbReference type="NCBI Taxonomy" id="1389203"/>
    <lineage>
        <taxon>Eukaryota</taxon>
        <taxon>Fungi</taxon>
        <taxon>Dikarya</taxon>
        <taxon>Basidiomycota</taxon>
        <taxon>Pucciniomycotina</taxon>
        <taxon>Pucciniomycetes</taxon>
        <taxon>Pucciniales</taxon>
        <taxon>Sphaerophragmiaceae</taxon>
        <taxon>Austropuccinia</taxon>
    </lineage>
</organism>
<gene>
    <name evidence="1" type="ORF">O181_053129</name>
</gene>
<keyword evidence="2" id="KW-1185">Reference proteome</keyword>
<dbReference type="Proteomes" id="UP000765509">
    <property type="component" value="Unassembled WGS sequence"/>
</dbReference>
<name>A0A9Q3HSC9_9BASI</name>
<proteinExistence type="predicted"/>
<accession>A0A9Q3HSC9</accession>
<protein>
    <submittedName>
        <fullName evidence="1">Uncharacterized protein</fullName>
    </submittedName>
</protein>
<dbReference type="EMBL" id="AVOT02023403">
    <property type="protein sequence ID" value="MBW0513414.1"/>
    <property type="molecule type" value="Genomic_DNA"/>
</dbReference>
<reference evidence="1" key="1">
    <citation type="submission" date="2021-03" db="EMBL/GenBank/DDBJ databases">
        <title>Draft genome sequence of rust myrtle Austropuccinia psidii MF-1, a brazilian biotype.</title>
        <authorList>
            <person name="Quecine M.C."/>
            <person name="Pachon D.M.R."/>
            <person name="Bonatelli M.L."/>
            <person name="Correr F.H."/>
            <person name="Franceschini L.M."/>
            <person name="Leite T.F."/>
            <person name="Margarido G.R.A."/>
            <person name="Almeida C.A."/>
            <person name="Ferrarezi J.A."/>
            <person name="Labate C.A."/>
        </authorList>
    </citation>
    <scope>NUCLEOTIDE SEQUENCE</scope>
    <source>
        <strain evidence="1">MF-1</strain>
    </source>
</reference>
<evidence type="ECO:0000313" key="2">
    <source>
        <dbReference type="Proteomes" id="UP000765509"/>
    </source>
</evidence>
<dbReference type="AlphaFoldDB" id="A0A9Q3HSC9"/>
<evidence type="ECO:0000313" key="1">
    <source>
        <dbReference type="EMBL" id="MBW0513414.1"/>
    </source>
</evidence>
<sequence length="83" mass="9327">MAIDIGIFKQSGVPSPQSRACHQNASINLILNHGSAKEIGILSTFHSQDFLQNARQIAKSEQIVKYSAQDYNWRFPNLERIAL</sequence>
<comment type="caution">
    <text evidence="1">The sequence shown here is derived from an EMBL/GenBank/DDBJ whole genome shotgun (WGS) entry which is preliminary data.</text>
</comment>